<gene>
    <name evidence="2" type="ORF">DX914_08890</name>
</gene>
<comment type="caution">
    <text evidence="2">The sequence shown here is derived from an EMBL/GenBank/DDBJ whole genome shotgun (WGS) entry which is preliminary data.</text>
</comment>
<keyword evidence="3" id="KW-1185">Reference proteome</keyword>
<dbReference type="Proteomes" id="UP000264492">
    <property type="component" value="Unassembled WGS sequence"/>
</dbReference>
<keyword evidence="1" id="KW-0812">Transmembrane</keyword>
<dbReference type="OrthoDB" id="893761at2"/>
<feature type="transmembrane region" description="Helical" evidence="1">
    <location>
        <begin position="109"/>
        <end position="129"/>
    </location>
</feature>
<protein>
    <submittedName>
        <fullName evidence="2">Uncharacterized protein</fullName>
    </submittedName>
</protein>
<evidence type="ECO:0000256" key="1">
    <source>
        <dbReference type="SAM" id="Phobius"/>
    </source>
</evidence>
<accession>A0A371K5Q5</accession>
<feature type="transmembrane region" description="Helical" evidence="1">
    <location>
        <begin position="84"/>
        <end position="103"/>
    </location>
</feature>
<keyword evidence="1" id="KW-1133">Transmembrane helix</keyword>
<dbReference type="RefSeq" id="WP_115858628.1">
    <property type="nucleotide sequence ID" value="NZ_QTSU01000001.1"/>
</dbReference>
<dbReference type="AlphaFoldDB" id="A0A371K5Q5"/>
<keyword evidence="1" id="KW-0472">Membrane</keyword>
<name>A0A371K5Q5_9GAMM</name>
<reference evidence="2 3" key="1">
    <citation type="submission" date="2018-08" db="EMBL/GenBank/DDBJ databases">
        <title>Lysobacter sp. zong2l5, whole genome shotgun sequence.</title>
        <authorList>
            <person name="Zhang X."/>
            <person name="Feng G."/>
            <person name="Zhu H."/>
        </authorList>
    </citation>
    <scope>NUCLEOTIDE SEQUENCE [LARGE SCALE GENOMIC DNA]</scope>
    <source>
        <strain evidence="3">zong2l5</strain>
    </source>
</reference>
<organism evidence="2 3">
    <name type="scientific">Lysobacter silvisoli</name>
    <dbReference type="NCBI Taxonomy" id="2293254"/>
    <lineage>
        <taxon>Bacteria</taxon>
        <taxon>Pseudomonadati</taxon>
        <taxon>Pseudomonadota</taxon>
        <taxon>Gammaproteobacteria</taxon>
        <taxon>Lysobacterales</taxon>
        <taxon>Lysobacteraceae</taxon>
        <taxon>Lysobacter</taxon>
    </lineage>
</organism>
<dbReference type="EMBL" id="QTSU01000001">
    <property type="protein sequence ID" value="RDZ29190.1"/>
    <property type="molecule type" value="Genomic_DNA"/>
</dbReference>
<evidence type="ECO:0000313" key="3">
    <source>
        <dbReference type="Proteomes" id="UP000264492"/>
    </source>
</evidence>
<proteinExistence type="predicted"/>
<feature type="transmembrane region" description="Helical" evidence="1">
    <location>
        <begin position="51"/>
        <end position="77"/>
    </location>
</feature>
<evidence type="ECO:0000313" key="2">
    <source>
        <dbReference type="EMBL" id="RDZ29190.1"/>
    </source>
</evidence>
<sequence>MGRTIVAVLVGLIAAWITIMLCEFGSAALSPPPTGIDLSDPTALAAHIAAAPPAAMALVLAGWTLGAFDGGLIAALISRRHKTGAALTIGVLVVLGVIANSLLIPHPLWMTVAGLALPIPAAWLASRVVSRKAAA</sequence>